<proteinExistence type="predicted"/>
<reference evidence="2" key="1">
    <citation type="journal article" date="2017" name="Front. Plant Sci.">
        <title>Climate Clever Clovers: New Paradigm to Reduce the Environmental Footprint of Ruminants by Breeding Low Methanogenic Forages Utilizing Haplotype Variation.</title>
        <authorList>
            <person name="Kaur P."/>
            <person name="Appels R."/>
            <person name="Bayer P.E."/>
            <person name="Keeble-Gagnere G."/>
            <person name="Wang J."/>
            <person name="Hirakawa H."/>
            <person name="Shirasawa K."/>
            <person name="Vercoe P."/>
            <person name="Stefanova K."/>
            <person name="Durmic Z."/>
            <person name="Nichols P."/>
            <person name="Revell C."/>
            <person name="Isobe S.N."/>
            <person name="Edwards D."/>
            <person name="Erskine W."/>
        </authorList>
    </citation>
    <scope>NUCLEOTIDE SEQUENCE [LARGE SCALE GENOMIC DNA]</scope>
    <source>
        <strain evidence="2">cv. Daliak</strain>
    </source>
</reference>
<name>A0A2Z6MT72_TRISU</name>
<dbReference type="AlphaFoldDB" id="A0A2Z6MT72"/>
<dbReference type="OrthoDB" id="1420404at2759"/>
<evidence type="ECO:0000313" key="2">
    <source>
        <dbReference type="Proteomes" id="UP000242715"/>
    </source>
</evidence>
<accession>A0A2Z6MT72</accession>
<sequence>MANQEASTKNVETQIGQFSKLVTTYYNSQSFVGSIDNPKNETCKAIELRSSIVIVEIVEEEKMRMRCKSKDESKKKSKGKLIKGVSSAPVLIWKEKAQQSMFVVEMSPPTMHK</sequence>
<dbReference type="EMBL" id="DF973600">
    <property type="protein sequence ID" value="GAU35668.1"/>
    <property type="molecule type" value="Genomic_DNA"/>
</dbReference>
<organism evidence="1 2">
    <name type="scientific">Trifolium subterraneum</name>
    <name type="common">Subterranean clover</name>
    <dbReference type="NCBI Taxonomy" id="3900"/>
    <lineage>
        <taxon>Eukaryota</taxon>
        <taxon>Viridiplantae</taxon>
        <taxon>Streptophyta</taxon>
        <taxon>Embryophyta</taxon>
        <taxon>Tracheophyta</taxon>
        <taxon>Spermatophyta</taxon>
        <taxon>Magnoliopsida</taxon>
        <taxon>eudicotyledons</taxon>
        <taxon>Gunneridae</taxon>
        <taxon>Pentapetalae</taxon>
        <taxon>rosids</taxon>
        <taxon>fabids</taxon>
        <taxon>Fabales</taxon>
        <taxon>Fabaceae</taxon>
        <taxon>Papilionoideae</taxon>
        <taxon>50 kb inversion clade</taxon>
        <taxon>NPAAA clade</taxon>
        <taxon>Hologalegina</taxon>
        <taxon>IRL clade</taxon>
        <taxon>Trifolieae</taxon>
        <taxon>Trifolium</taxon>
    </lineage>
</organism>
<protein>
    <submittedName>
        <fullName evidence="1">Uncharacterized protein</fullName>
    </submittedName>
</protein>
<evidence type="ECO:0000313" key="1">
    <source>
        <dbReference type="EMBL" id="GAU35668.1"/>
    </source>
</evidence>
<dbReference type="Proteomes" id="UP000242715">
    <property type="component" value="Unassembled WGS sequence"/>
</dbReference>
<keyword evidence="2" id="KW-1185">Reference proteome</keyword>
<gene>
    <name evidence="1" type="ORF">TSUD_162390</name>
</gene>